<feature type="region of interest" description="Disordered" evidence="4">
    <location>
        <begin position="2362"/>
        <end position="2429"/>
    </location>
</feature>
<evidence type="ECO:0000313" key="5">
    <source>
        <dbReference type="Proteomes" id="UP000085678"/>
    </source>
</evidence>
<dbReference type="InterPro" id="IPR019734">
    <property type="entry name" value="TPR_rpt"/>
</dbReference>
<feature type="compositionally biased region" description="Basic and acidic residues" evidence="4">
    <location>
        <begin position="2118"/>
        <end position="2132"/>
    </location>
</feature>
<dbReference type="InParanoid" id="A0A1S3J2A6"/>
<gene>
    <name evidence="6" type="primary">LOC106169458</name>
</gene>
<dbReference type="GO" id="GO:0006325">
    <property type="term" value="P:chromatin organization"/>
    <property type="evidence" value="ECO:0007669"/>
    <property type="project" value="InterPro"/>
</dbReference>
<accession>A0A1S3J2A6</accession>
<feature type="compositionally biased region" description="Basic and acidic residues" evidence="4">
    <location>
        <begin position="1819"/>
        <end position="1830"/>
    </location>
</feature>
<name>A0A1S3J2A6_LINAN</name>
<feature type="region of interest" description="Disordered" evidence="4">
    <location>
        <begin position="1291"/>
        <end position="1360"/>
    </location>
</feature>
<evidence type="ECO:0000256" key="2">
    <source>
        <dbReference type="ARBA" id="ARBA00023242"/>
    </source>
</evidence>
<feature type="compositionally biased region" description="Polar residues" evidence="4">
    <location>
        <begin position="1636"/>
        <end position="1649"/>
    </location>
</feature>
<feature type="compositionally biased region" description="Polar residues" evidence="4">
    <location>
        <begin position="1679"/>
        <end position="1694"/>
    </location>
</feature>
<dbReference type="PANTHER" id="PTHR15502">
    <property type="entry name" value="CALCINEURIN-BINDING PROTEIN CABIN 1-RELATED"/>
    <property type="match status" value="1"/>
</dbReference>
<dbReference type="InterPro" id="IPR011990">
    <property type="entry name" value="TPR-like_helical_dom_sf"/>
</dbReference>
<feature type="region of interest" description="Disordered" evidence="4">
    <location>
        <begin position="2276"/>
        <end position="2302"/>
    </location>
</feature>
<feature type="compositionally biased region" description="Basic and acidic residues" evidence="4">
    <location>
        <begin position="1797"/>
        <end position="1810"/>
    </location>
</feature>
<evidence type="ECO:0000256" key="4">
    <source>
        <dbReference type="SAM" id="MobiDB-lite"/>
    </source>
</evidence>
<dbReference type="PROSITE" id="PS50005">
    <property type="entry name" value="TPR"/>
    <property type="match status" value="2"/>
</dbReference>
<feature type="compositionally biased region" description="Basic and acidic residues" evidence="4">
    <location>
        <begin position="1731"/>
        <end position="1755"/>
    </location>
</feature>
<organism evidence="5 6">
    <name type="scientific">Lingula anatina</name>
    <name type="common">Brachiopod</name>
    <name type="synonym">Lingula unguis</name>
    <dbReference type="NCBI Taxonomy" id="7574"/>
    <lineage>
        <taxon>Eukaryota</taxon>
        <taxon>Metazoa</taxon>
        <taxon>Spiralia</taxon>
        <taxon>Lophotrochozoa</taxon>
        <taxon>Brachiopoda</taxon>
        <taxon>Linguliformea</taxon>
        <taxon>Lingulata</taxon>
        <taxon>Lingulida</taxon>
        <taxon>Linguloidea</taxon>
        <taxon>Lingulidae</taxon>
        <taxon>Lingula</taxon>
    </lineage>
</organism>
<feature type="compositionally biased region" description="Polar residues" evidence="4">
    <location>
        <begin position="2413"/>
        <end position="2429"/>
    </location>
</feature>
<feature type="region of interest" description="Disordered" evidence="4">
    <location>
        <begin position="2077"/>
        <end position="2165"/>
    </location>
</feature>
<dbReference type="Proteomes" id="UP000085678">
    <property type="component" value="Unplaced"/>
</dbReference>
<feature type="compositionally biased region" description="Basic and acidic residues" evidence="4">
    <location>
        <begin position="1291"/>
        <end position="1306"/>
    </location>
</feature>
<feature type="compositionally biased region" description="Polar residues" evidence="4">
    <location>
        <begin position="2134"/>
        <end position="2148"/>
    </location>
</feature>
<feature type="compositionally biased region" description="Polar residues" evidence="4">
    <location>
        <begin position="2077"/>
        <end position="2100"/>
    </location>
</feature>
<feature type="compositionally biased region" description="Polar residues" evidence="4">
    <location>
        <begin position="1388"/>
        <end position="1404"/>
    </location>
</feature>
<proteinExistence type="predicted"/>
<feature type="region of interest" description="Disordered" evidence="4">
    <location>
        <begin position="441"/>
        <end position="478"/>
    </location>
</feature>
<evidence type="ECO:0000256" key="1">
    <source>
        <dbReference type="ARBA" id="ARBA00004123"/>
    </source>
</evidence>
<reference evidence="6" key="1">
    <citation type="submission" date="2025-08" db="UniProtKB">
        <authorList>
            <consortium name="RefSeq"/>
        </authorList>
    </citation>
    <scope>IDENTIFICATION</scope>
    <source>
        <tissue evidence="6">Gonads</tissue>
    </source>
</reference>
<dbReference type="SUPFAM" id="SSF48452">
    <property type="entry name" value="TPR-like"/>
    <property type="match status" value="2"/>
</dbReference>
<feature type="region of interest" description="Disordered" evidence="4">
    <location>
        <begin position="1782"/>
        <end position="1841"/>
    </location>
</feature>
<feature type="compositionally biased region" description="Basic and acidic residues" evidence="4">
    <location>
        <begin position="1598"/>
        <end position="1618"/>
    </location>
</feature>
<feature type="compositionally biased region" description="Basic and acidic residues" evidence="4">
    <location>
        <begin position="1411"/>
        <end position="1430"/>
    </location>
</feature>
<feature type="compositionally biased region" description="Basic and acidic residues" evidence="4">
    <location>
        <begin position="446"/>
        <end position="460"/>
    </location>
</feature>
<keyword evidence="3" id="KW-0802">TPR repeat</keyword>
<feature type="region of interest" description="Disordered" evidence="4">
    <location>
        <begin position="367"/>
        <end position="399"/>
    </location>
</feature>
<dbReference type="SMART" id="SM00028">
    <property type="entry name" value="TPR"/>
    <property type="match status" value="6"/>
</dbReference>
<dbReference type="RefSeq" id="XP_013404378.1">
    <property type="nucleotide sequence ID" value="XM_013548924.1"/>
</dbReference>
<dbReference type="PANTHER" id="PTHR15502:SF7">
    <property type="entry name" value="CALCINEURIN-BINDING PROTEIN CABIN-1"/>
    <property type="match status" value="1"/>
</dbReference>
<feature type="compositionally biased region" description="Polar residues" evidence="4">
    <location>
        <begin position="1435"/>
        <end position="1463"/>
    </location>
</feature>
<keyword evidence="2" id="KW-0539">Nucleus</keyword>
<feature type="compositionally biased region" description="Basic and acidic residues" evidence="4">
    <location>
        <begin position="1695"/>
        <end position="1707"/>
    </location>
</feature>
<keyword evidence="5" id="KW-1185">Reference proteome</keyword>
<protein>
    <submittedName>
        <fullName evidence="6">Calcineurin-binding protein cabin-1</fullName>
    </submittedName>
</protein>
<feature type="region of interest" description="Disordered" evidence="4">
    <location>
        <begin position="1582"/>
        <end position="1759"/>
    </location>
</feature>
<comment type="subcellular location">
    <subcellularLocation>
        <location evidence="1">Nucleus</location>
    </subcellularLocation>
</comment>
<dbReference type="Gene3D" id="1.25.40.10">
    <property type="entry name" value="Tetratricopeptide repeat domain"/>
    <property type="match status" value="2"/>
</dbReference>
<evidence type="ECO:0000313" key="6">
    <source>
        <dbReference type="RefSeq" id="XP_013404378.1"/>
    </source>
</evidence>
<feature type="compositionally biased region" description="Polar residues" evidence="4">
    <location>
        <begin position="2281"/>
        <end position="2302"/>
    </location>
</feature>
<feature type="compositionally biased region" description="Polar residues" evidence="4">
    <location>
        <begin position="1318"/>
        <end position="1330"/>
    </location>
</feature>
<feature type="region of interest" description="Disordered" evidence="4">
    <location>
        <begin position="1388"/>
        <end position="1508"/>
    </location>
</feature>
<feature type="repeat" description="TPR" evidence="3">
    <location>
        <begin position="1044"/>
        <end position="1077"/>
    </location>
</feature>
<dbReference type="OrthoDB" id="77564at2759"/>
<dbReference type="GeneID" id="106169458"/>
<feature type="compositionally biased region" description="Polar residues" evidence="4">
    <location>
        <begin position="2378"/>
        <end position="2398"/>
    </location>
</feature>
<dbReference type="GO" id="GO:0005634">
    <property type="term" value="C:nucleus"/>
    <property type="evidence" value="ECO:0007669"/>
    <property type="project" value="UniProtKB-SubCell"/>
</dbReference>
<feature type="region of interest" description="Disordered" evidence="4">
    <location>
        <begin position="2198"/>
        <end position="2224"/>
    </location>
</feature>
<dbReference type="GO" id="GO:0031491">
    <property type="term" value="F:nucleosome binding"/>
    <property type="evidence" value="ECO:0007669"/>
    <property type="project" value="TreeGrafter"/>
</dbReference>
<evidence type="ECO:0000256" key="3">
    <source>
        <dbReference type="PROSITE-ProRule" id="PRU00339"/>
    </source>
</evidence>
<feature type="repeat" description="TPR" evidence="3">
    <location>
        <begin position="123"/>
        <end position="156"/>
    </location>
</feature>
<feature type="region of interest" description="Disordered" evidence="4">
    <location>
        <begin position="1"/>
        <end position="29"/>
    </location>
</feature>
<feature type="compositionally biased region" description="Polar residues" evidence="4">
    <location>
        <begin position="2155"/>
        <end position="2165"/>
    </location>
</feature>
<dbReference type="InterPro" id="IPR033053">
    <property type="entry name" value="Hir3/CABIN1"/>
</dbReference>
<dbReference type="STRING" id="7574.A0A1S3J2A6"/>
<sequence>MLRIAALNESSNESDEASTPSPPSATREAQESEAFALYNKALTLQRQGELTKAEDVFKQLLRTPLLLEALPPENEDANLAQNPGLMLKYSTYKNIGGMAANNGNHHAAMEAYLEAALLDSSDVTLWFKIGTTALKLHHVPLARHGFEQALECNPNHWPSLDHICTVLYAVNDYTNCLYYISKALEKDSGYTKGLALREKMFSEQPSLERDTAHMFQFCDQSIYTTKVDTGETLTYISEALAMRQMKQQMGKQPELPILSFVKPLTSFKWKCLGECLIALYDDIQKSDMPVKIGCRIDLSTYAAMSPTVDIPIPMETSPTPLAPEIQTSEGITVTAGGTATVTTPVVSQPTIATAAVTPVATTTPVFSEKQEVTVPKSADSGEGQNKRGRKRKATLLEDDFSVKRRSARVRNTNKKKEEESINYQELLQSFLPSSLLKVRVEEDEESKEKSSEEEQPEPHVIDPGTPVEGRPRLPSDTVPLNCKENLEVHELLARSQRNGGILELMNKYLICLSERAHLKWCDGLTEIYLEVYQRYRKHFVYPSFLCKDVTDKRIAEMALMCLVWAELKLDKWLSNKSMVSSPMKYLTLGPEFPGKFFKEDLSYLVGLSAFHDIMEDFWQEYCVRVYWLKARFLVLQTEMDLAVEFFKRASDYLSYEQDPGSPQMTVKLVNCRTDNVITKGNVNKQLESLQRCQSLEEVQKLYEKGSYERVVDLLLQTFSQSKEKVTGLVVAERHLQLLLLLDSLIKLKDFKRCVLWGEVSLNEALQQYLSVGSSSIKEEWATTMTQLFKSLDLCLSKDVTTLSNLPSKNLVRLSQNVIRVIEINMDVSDSVPEMPINTVMPWRVLYRMIEHEEKKLQSMSMQPEEHQGVMGDCMPSSLMLLTVAHEYLGRKCWCTKSDGALLMFFIDVIKSRLKENGSERSRAYKEELDHAIEQCFYCLYGHPNKRTKAKHLQDHNAPQVTLSWERAVVLFDYFKPKTMPEFDSYRTSAVSAELEHLLRRISMLVPQQENQTLTIDSLTAYIEGTSSQVPAIPEDKVKKMPVVNEIYYLLADYYFKNKEQGKAIKFYMHDICVNPDRFDSWAGMALARMSRLEQKLNSCELKNEGPIHKHAISALRCFKRSCELDDSNAKLWVEYGSLAYQLHSHASRQLKQHPIHPLNDEALQIAQSSKIEMLRIAQDCYTNASKCEAEDSEEELWLHHYMLGKVAEKMRKPPKDYLDHYKQAAIFLHEDKARYPKKINYIVSPPHLAVEALEVFYRIHSSMLKFLEREASEVDYSLFSQYITEAKESPFAKAQEKKTERKDSSRESISGISEDETSNSNLQPTATKSKPSVHVTPLDHNYSRQRSQTESEMSADDTSRDIYSSAESINIENTNNMTSKHMEVQNVEPNQASKSTSAIGSADTTMPDASMPKDDLAVSEEKISDTEPDPKASPSIEQQYTENGTATSSVSLDQKENIQSTLENPLKPPETTEIKMDEDVQPETASQTSDVEMTESSVKDEEKVDSEEEIMDILTTDLSDPTCMETIELEVAIGSHGEVKVLVKDHADPVEVTLTEVDAVKAKEIPGDGAVGCSGSVEFSSVEKSVDADQTDVNNQPDSKETVELRHEKNDSETKQADEVFNTELSETEMKEDAANSGTEVLTRSTETVSEPIKDESSASEQAVLSIKDAVDSALKGTTPASLNVDRSVSGSELSKTESRLHKDTKPESSNGEGDSVEAKSKLLESASSKTETKSKEEETKANEQQSSHKEKGDDLEILEELDEVTGMMVRKFIKAGDMVKSEPLKREQTPVTKETTGSKDKTSDKKSSESENQNGTCSKKDDNSEEKNSETGGIQPDPKRKELMSACMQGLHVCLSRFPQHYKSIYRLAHIYYTSPAFKDPRKTRDLLLGPNGKWEQCEHMPCQGLFQERKHTNFFNGIWRIPIEEIDRSGSFASHMYHCIVLLVNVLRDLQDAATLFYLSQQLHRTPESQKKYLRDTERVHLARTAYGYCLDAYNEQVPKHSVQDPSNSEEEAVRFILVIHRVYQYGLRQLVWDTEKAGRLLAKAFKVCGNQQLEDGQDALQQAVKFCAQQLASKPAQSSSGIQSPARSSDSASNQKPDTPGRSKRELTFSYGTPTEKESPLKKNEKETESQTEPIDLSQTPSKTQTADEQRPQTPSSPLSNLKQAIKTLPQPSKLSNQGSKPTTHHPLSMASILAKKQSPKSSGAVKLVDQEPPKIGTKSAFDSVQIAPSQATKSAESPVKMSSILSSAANVVRMAPSMVAANPSLKLSEISQHHKATVSQKMPSPHQTQPSGSGSKTLSTVTTVDYGHVSASKPYIQNVRVSGPSVLPVQTSREGFKEGFSQSLHHLITKALLSEPPAAPTKQQHLAAPPAGQGSRSTPQTQATPLINTPSSVPTMAVPVRHTVPPQTPQSTEPEVITLSSDSEG</sequence>
<dbReference type="KEGG" id="lak:106169458"/>